<dbReference type="Pfam" id="PF00561">
    <property type="entry name" value="Abhydrolase_1"/>
    <property type="match status" value="1"/>
</dbReference>
<gene>
    <name evidence="2" type="ORF">theurythT_06570</name>
</gene>
<dbReference type="PANTHER" id="PTHR43798">
    <property type="entry name" value="MONOACYLGLYCEROL LIPASE"/>
    <property type="match status" value="1"/>
</dbReference>
<dbReference type="InterPro" id="IPR029058">
    <property type="entry name" value="AB_hydrolase_fold"/>
</dbReference>
<evidence type="ECO:0000313" key="2">
    <source>
        <dbReference type="EMBL" id="GLX81205.1"/>
    </source>
</evidence>
<feature type="domain" description="AB hydrolase-1" evidence="1">
    <location>
        <begin position="18"/>
        <end position="243"/>
    </location>
</feature>
<protein>
    <recommendedName>
        <fullName evidence="1">AB hydrolase-1 domain-containing protein</fullName>
    </recommendedName>
</protein>
<evidence type="ECO:0000313" key="3">
    <source>
        <dbReference type="Proteomes" id="UP001157133"/>
    </source>
</evidence>
<dbReference type="RefSeq" id="WP_284206532.1">
    <property type="nucleotide sequence ID" value="NZ_BSSU01000003.1"/>
</dbReference>
<dbReference type="Gene3D" id="3.40.50.1820">
    <property type="entry name" value="alpha/beta hydrolase"/>
    <property type="match status" value="1"/>
</dbReference>
<evidence type="ECO:0000259" key="1">
    <source>
        <dbReference type="Pfam" id="PF00561"/>
    </source>
</evidence>
<dbReference type="InterPro" id="IPR050266">
    <property type="entry name" value="AB_hydrolase_sf"/>
</dbReference>
<dbReference type="PANTHER" id="PTHR43798:SF33">
    <property type="entry name" value="HYDROLASE, PUTATIVE (AFU_ORTHOLOGUE AFUA_2G14860)-RELATED"/>
    <property type="match status" value="1"/>
</dbReference>
<accession>A0ABQ6H371</accession>
<organism evidence="2 3">
    <name type="scientific">Thalassotalea eurytherma</name>
    <dbReference type="NCBI Taxonomy" id="1144278"/>
    <lineage>
        <taxon>Bacteria</taxon>
        <taxon>Pseudomonadati</taxon>
        <taxon>Pseudomonadota</taxon>
        <taxon>Gammaproteobacteria</taxon>
        <taxon>Alteromonadales</taxon>
        <taxon>Colwelliaceae</taxon>
        <taxon>Thalassotalea</taxon>
    </lineage>
</organism>
<dbReference type="EMBL" id="BSSU01000003">
    <property type="protein sequence ID" value="GLX81205.1"/>
    <property type="molecule type" value="Genomic_DNA"/>
</dbReference>
<comment type="caution">
    <text evidence="2">The sequence shown here is derived from an EMBL/GenBank/DDBJ whole genome shotgun (WGS) entry which is preliminary data.</text>
</comment>
<dbReference type="SUPFAM" id="SSF53474">
    <property type="entry name" value="alpha/beta-Hydrolases"/>
    <property type="match status" value="1"/>
</dbReference>
<name>A0ABQ6H371_9GAMM</name>
<proteinExistence type="predicted"/>
<keyword evidence="3" id="KW-1185">Reference proteome</keyword>
<reference evidence="2 3" key="1">
    <citation type="submission" date="2023-03" db="EMBL/GenBank/DDBJ databases">
        <title>Draft genome sequence of Thalassotalea eurytherma JCM 18482T.</title>
        <authorList>
            <person name="Sawabe T."/>
        </authorList>
    </citation>
    <scope>NUCLEOTIDE SEQUENCE [LARGE SCALE GENOMIC DNA]</scope>
    <source>
        <strain evidence="2 3">JCM 18482</strain>
    </source>
</reference>
<dbReference type="Proteomes" id="UP001157133">
    <property type="component" value="Unassembled WGS sequence"/>
</dbReference>
<dbReference type="InterPro" id="IPR000073">
    <property type="entry name" value="AB_hydrolase_1"/>
</dbReference>
<sequence length="261" mass="29243">MVSFPGIQLSGDFASQQPVIVLFHSSLSSSKQWWFLQSKMQHQYRIINVDLMGYGDAPKVTDEKTYCFDHEVERVLDVLSYYDISAYHLVGHSFGGALALKLAVQKPSSVLSLSLFEPVAFHLFDKDSLEHQEAVTFSTNVLKKEPYQAAEGFTNYWNTPGFFVGLPEKMQTLMAADMPKVNLDFQALMAEHYALKEVSQIQAPVLLMKGEKSTHLAHEIIKLLSQALADVKLVSFDAGHMAPVSHGESVQLSILQFIERC</sequence>
<dbReference type="PRINTS" id="PR00111">
    <property type="entry name" value="ABHYDROLASE"/>
</dbReference>